<dbReference type="GO" id="GO:0000160">
    <property type="term" value="P:phosphorelay signal transduction system"/>
    <property type="evidence" value="ECO:0007669"/>
    <property type="project" value="InterPro"/>
</dbReference>
<sequence>MLEPRQSEAAQGIGSLRYLFEEYAFDTDRRELHRGTDVVSVAPQVFDLLDYLIRNRERVVSKDDLINAIWNGRIVSDAALTTRLNAARTVIGDSGEEQRFIKTLPRKGFRFVGAVREAQEPADAAAADNQVELQKPDLALPDKPSIAVLPFENMSGDPEQEYFADGMVEEIITALSRFKSLFVIARHSSFTFKGKAVDIKEVGRRLGVRYVLEGAVRKASGKVRITGQLIDAITGAHLWADRFERDLTDIFALQDEVTLAVVSAIEPKMLQTEIAIATRRRPENLTAYDFYLRAMPQYYLATREGMAEAIRLAHRALELDPGFASAAILAGICHLLNVVWGFSNDPQFDRKEAVRLVRLALSIDDGDPETLARASQTLAHMVGDSEGAIEMADRAVALNPNSWITWTNRGEVYRVAGLPEEAIRSFERAIRVSPVDPRLYMTLSGIGLALIELRRFDEAIVAGKKALRQNPSFVATYRCLASAFAHLGRDAEAHDAAARVLEIDPAFTISAFVARESNVKLFIEGLRKAGLPE</sequence>
<dbReference type="Gene3D" id="3.40.50.10070">
    <property type="entry name" value="TolB, N-terminal domain"/>
    <property type="match status" value="1"/>
</dbReference>
<dbReference type="InterPro" id="IPR036388">
    <property type="entry name" value="WH-like_DNA-bd_sf"/>
</dbReference>
<feature type="domain" description="OmpR/PhoB-type" evidence="4">
    <location>
        <begin position="15"/>
        <end position="113"/>
    </location>
</feature>
<dbReference type="SMART" id="SM00862">
    <property type="entry name" value="Trans_reg_C"/>
    <property type="match status" value="1"/>
</dbReference>
<dbReference type="Proteomes" id="UP000190675">
    <property type="component" value="Chromosome I"/>
</dbReference>
<feature type="repeat" description="TPR" evidence="2">
    <location>
        <begin position="403"/>
        <end position="436"/>
    </location>
</feature>
<dbReference type="PROSITE" id="PS51755">
    <property type="entry name" value="OMPR_PHOB"/>
    <property type="match status" value="1"/>
</dbReference>
<evidence type="ECO:0000256" key="2">
    <source>
        <dbReference type="PROSITE-ProRule" id="PRU00339"/>
    </source>
</evidence>
<dbReference type="InterPro" id="IPR016032">
    <property type="entry name" value="Sig_transdc_resp-reg_C-effctor"/>
</dbReference>
<gene>
    <name evidence="5" type="ORF">SAMN05444169_7343</name>
</gene>
<keyword evidence="2" id="KW-0802">TPR repeat</keyword>
<dbReference type="PANTHER" id="PTHR12558:SF33">
    <property type="entry name" value="BLL7664 PROTEIN"/>
    <property type="match status" value="1"/>
</dbReference>
<evidence type="ECO:0000256" key="3">
    <source>
        <dbReference type="PROSITE-ProRule" id="PRU01091"/>
    </source>
</evidence>
<dbReference type="InterPro" id="IPR011990">
    <property type="entry name" value="TPR-like_helical_dom_sf"/>
</dbReference>
<keyword evidence="1 3" id="KW-0238">DNA-binding</keyword>
<evidence type="ECO:0000259" key="4">
    <source>
        <dbReference type="PROSITE" id="PS51755"/>
    </source>
</evidence>
<evidence type="ECO:0000313" key="6">
    <source>
        <dbReference type="Proteomes" id="UP000190675"/>
    </source>
</evidence>
<protein>
    <submittedName>
        <fullName evidence="5">TolB amino-terminal domain-containing protein</fullName>
    </submittedName>
</protein>
<dbReference type="PANTHER" id="PTHR12558">
    <property type="entry name" value="CELL DIVISION CYCLE 16,23,27"/>
    <property type="match status" value="1"/>
</dbReference>
<dbReference type="CDD" id="cd00383">
    <property type="entry name" value="trans_reg_C"/>
    <property type="match status" value="1"/>
</dbReference>
<dbReference type="PROSITE" id="PS50005">
    <property type="entry name" value="TPR"/>
    <property type="match status" value="1"/>
</dbReference>
<evidence type="ECO:0000256" key="1">
    <source>
        <dbReference type="ARBA" id="ARBA00023125"/>
    </source>
</evidence>
<dbReference type="Pfam" id="PF13432">
    <property type="entry name" value="TPR_16"/>
    <property type="match status" value="2"/>
</dbReference>
<dbReference type="SUPFAM" id="SSF46894">
    <property type="entry name" value="C-terminal effector domain of the bipartite response regulators"/>
    <property type="match status" value="1"/>
</dbReference>
<dbReference type="SMART" id="SM00028">
    <property type="entry name" value="TPR"/>
    <property type="match status" value="4"/>
</dbReference>
<dbReference type="Gene3D" id="1.10.10.10">
    <property type="entry name" value="Winged helix-like DNA-binding domain superfamily/Winged helix DNA-binding domain"/>
    <property type="match status" value="1"/>
</dbReference>
<dbReference type="InterPro" id="IPR019734">
    <property type="entry name" value="TPR_rpt"/>
</dbReference>
<dbReference type="EMBL" id="LT670818">
    <property type="protein sequence ID" value="SHH41499.1"/>
    <property type="molecule type" value="Genomic_DNA"/>
</dbReference>
<dbReference type="GO" id="GO:0003677">
    <property type="term" value="F:DNA binding"/>
    <property type="evidence" value="ECO:0007669"/>
    <property type="project" value="UniProtKB-UniRule"/>
</dbReference>
<accession>A0A1M5SSI8</accession>
<dbReference type="GO" id="GO:0006355">
    <property type="term" value="P:regulation of DNA-templated transcription"/>
    <property type="evidence" value="ECO:0007669"/>
    <property type="project" value="InterPro"/>
</dbReference>
<feature type="DNA-binding region" description="OmpR/PhoB-type" evidence="3">
    <location>
        <begin position="15"/>
        <end position="113"/>
    </location>
</feature>
<dbReference type="OrthoDB" id="9807521at2"/>
<dbReference type="AlphaFoldDB" id="A0A1M5SSI8"/>
<dbReference type="InterPro" id="IPR001867">
    <property type="entry name" value="OmpR/PhoB-type_DNA-bd"/>
</dbReference>
<evidence type="ECO:0000313" key="5">
    <source>
        <dbReference type="EMBL" id="SHH41499.1"/>
    </source>
</evidence>
<organism evidence="5 6">
    <name type="scientific">Bradyrhizobium erythrophlei</name>
    <dbReference type="NCBI Taxonomy" id="1437360"/>
    <lineage>
        <taxon>Bacteria</taxon>
        <taxon>Pseudomonadati</taxon>
        <taxon>Pseudomonadota</taxon>
        <taxon>Alphaproteobacteria</taxon>
        <taxon>Hyphomicrobiales</taxon>
        <taxon>Nitrobacteraceae</taxon>
        <taxon>Bradyrhizobium</taxon>
    </lineage>
</organism>
<dbReference type="Gene3D" id="1.25.40.10">
    <property type="entry name" value="Tetratricopeptide repeat domain"/>
    <property type="match status" value="1"/>
</dbReference>
<proteinExistence type="predicted"/>
<dbReference type="Pfam" id="PF00486">
    <property type="entry name" value="Trans_reg_C"/>
    <property type="match status" value="1"/>
</dbReference>
<reference evidence="5 6" key="1">
    <citation type="submission" date="2016-11" db="EMBL/GenBank/DDBJ databases">
        <authorList>
            <person name="Jaros S."/>
            <person name="Januszkiewicz K."/>
            <person name="Wedrychowicz H."/>
        </authorList>
    </citation>
    <scope>NUCLEOTIDE SEQUENCE [LARGE SCALE GENOMIC DNA]</scope>
    <source>
        <strain evidence="5 6">GAS242</strain>
    </source>
</reference>
<name>A0A1M5SSI8_9BRAD</name>
<dbReference type="SUPFAM" id="SSF48452">
    <property type="entry name" value="TPR-like"/>
    <property type="match status" value="1"/>
</dbReference>